<proteinExistence type="predicted"/>
<protein>
    <submittedName>
        <fullName evidence="2">Uncharacterized protein</fullName>
    </submittedName>
</protein>
<evidence type="ECO:0000256" key="1">
    <source>
        <dbReference type="SAM" id="MobiDB-lite"/>
    </source>
</evidence>
<gene>
    <name evidence="2" type="ORF">FB558_4023</name>
</gene>
<comment type="caution">
    <text evidence="2">The sequence shown here is derived from an EMBL/GenBank/DDBJ whole genome shotgun (WGS) entry which is preliminary data.</text>
</comment>
<evidence type="ECO:0000313" key="2">
    <source>
        <dbReference type="EMBL" id="TQM11460.1"/>
    </source>
</evidence>
<feature type="compositionally biased region" description="Low complexity" evidence="1">
    <location>
        <begin position="13"/>
        <end position="22"/>
    </location>
</feature>
<accession>A0A543DQ49</accession>
<keyword evidence="3" id="KW-1185">Reference proteome</keyword>
<dbReference type="EMBL" id="VFPA01000002">
    <property type="protein sequence ID" value="TQM11460.1"/>
    <property type="molecule type" value="Genomic_DNA"/>
</dbReference>
<name>A0A543DQ49_9PSEU</name>
<feature type="compositionally biased region" description="Basic and acidic residues" evidence="1">
    <location>
        <begin position="62"/>
        <end position="72"/>
    </location>
</feature>
<dbReference type="Proteomes" id="UP000315677">
    <property type="component" value="Unassembled WGS sequence"/>
</dbReference>
<sequence length="72" mass="7882">MTRWAASDFRPDPTITTLRPGPPGLLVLVTDGLRGYPPTPDALAGKLVRRRLLRPGRGRQSARADRPGGRRP</sequence>
<dbReference type="RefSeq" id="WP_142055620.1">
    <property type="nucleotide sequence ID" value="NZ_VFPA01000002.1"/>
</dbReference>
<reference evidence="2 3" key="1">
    <citation type="submission" date="2019-06" db="EMBL/GenBank/DDBJ databases">
        <title>Sequencing the genomes of 1000 actinobacteria strains.</title>
        <authorList>
            <person name="Klenk H.-P."/>
        </authorList>
    </citation>
    <scope>NUCLEOTIDE SEQUENCE [LARGE SCALE GENOMIC DNA]</scope>
    <source>
        <strain evidence="2 3">DSM 45301</strain>
    </source>
</reference>
<evidence type="ECO:0000313" key="3">
    <source>
        <dbReference type="Proteomes" id="UP000315677"/>
    </source>
</evidence>
<dbReference type="AlphaFoldDB" id="A0A543DQ49"/>
<feature type="region of interest" description="Disordered" evidence="1">
    <location>
        <begin position="35"/>
        <end position="72"/>
    </location>
</feature>
<feature type="compositionally biased region" description="Basic residues" evidence="1">
    <location>
        <begin position="47"/>
        <end position="57"/>
    </location>
</feature>
<organism evidence="2 3">
    <name type="scientific">Pseudonocardia kunmingensis</name>
    <dbReference type="NCBI Taxonomy" id="630975"/>
    <lineage>
        <taxon>Bacteria</taxon>
        <taxon>Bacillati</taxon>
        <taxon>Actinomycetota</taxon>
        <taxon>Actinomycetes</taxon>
        <taxon>Pseudonocardiales</taxon>
        <taxon>Pseudonocardiaceae</taxon>
        <taxon>Pseudonocardia</taxon>
    </lineage>
</organism>
<feature type="region of interest" description="Disordered" evidence="1">
    <location>
        <begin position="1"/>
        <end position="22"/>
    </location>
</feature>